<dbReference type="HOGENOM" id="CLU_2982022_0_0_1"/>
<organism evidence="2 4">
    <name type="scientific">Medicago truncatula</name>
    <name type="common">Barrel medic</name>
    <name type="synonym">Medicago tribuloides</name>
    <dbReference type="NCBI Taxonomy" id="3880"/>
    <lineage>
        <taxon>Eukaryota</taxon>
        <taxon>Viridiplantae</taxon>
        <taxon>Streptophyta</taxon>
        <taxon>Embryophyta</taxon>
        <taxon>Tracheophyta</taxon>
        <taxon>Spermatophyta</taxon>
        <taxon>Magnoliopsida</taxon>
        <taxon>eudicotyledons</taxon>
        <taxon>Gunneridae</taxon>
        <taxon>Pentapetalae</taxon>
        <taxon>rosids</taxon>
        <taxon>fabids</taxon>
        <taxon>Fabales</taxon>
        <taxon>Fabaceae</taxon>
        <taxon>Papilionoideae</taxon>
        <taxon>50 kb inversion clade</taxon>
        <taxon>NPAAA clade</taxon>
        <taxon>Hologalegina</taxon>
        <taxon>IRL clade</taxon>
        <taxon>Trifolieae</taxon>
        <taxon>Medicago</taxon>
    </lineage>
</organism>
<keyword evidence="4" id="KW-1185">Reference proteome</keyword>
<reference evidence="3" key="3">
    <citation type="submission" date="2015-04" db="UniProtKB">
        <authorList>
            <consortium name="EnsemblPlants"/>
        </authorList>
    </citation>
    <scope>IDENTIFICATION</scope>
    <source>
        <strain evidence="3">cv. Jemalong A17</strain>
    </source>
</reference>
<evidence type="ECO:0000313" key="2">
    <source>
        <dbReference type="EMBL" id="KEH40750.1"/>
    </source>
</evidence>
<dbReference type="EMBL" id="CM001217">
    <property type="protein sequence ID" value="KEH40750.1"/>
    <property type="molecule type" value="Genomic_DNA"/>
</dbReference>
<evidence type="ECO:0000313" key="3">
    <source>
        <dbReference type="EnsemblPlants" id="KEH40750"/>
    </source>
</evidence>
<feature type="region of interest" description="Disordered" evidence="1">
    <location>
        <begin position="1"/>
        <end position="24"/>
    </location>
</feature>
<gene>
    <name evidence="2" type="ordered locus">MTR_1g034150</name>
</gene>
<reference evidence="2 4" key="1">
    <citation type="journal article" date="2011" name="Nature">
        <title>The Medicago genome provides insight into the evolution of rhizobial symbioses.</title>
        <authorList>
            <person name="Young N.D."/>
            <person name="Debelle F."/>
            <person name="Oldroyd G.E."/>
            <person name="Geurts R."/>
            <person name="Cannon S.B."/>
            <person name="Udvardi M.K."/>
            <person name="Benedito V.A."/>
            <person name="Mayer K.F."/>
            <person name="Gouzy J."/>
            <person name="Schoof H."/>
            <person name="Van de Peer Y."/>
            <person name="Proost S."/>
            <person name="Cook D.R."/>
            <person name="Meyers B.C."/>
            <person name="Spannagl M."/>
            <person name="Cheung F."/>
            <person name="De Mita S."/>
            <person name="Krishnakumar V."/>
            <person name="Gundlach H."/>
            <person name="Zhou S."/>
            <person name="Mudge J."/>
            <person name="Bharti A.K."/>
            <person name="Murray J.D."/>
            <person name="Naoumkina M.A."/>
            <person name="Rosen B."/>
            <person name="Silverstein K.A."/>
            <person name="Tang H."/>
            <person name="Rombauts S."/>
            <person name="Zhao P.X."/>
            <person name="Zhou P."/>
            <person name="Barbe V."/>
            <person name="Bardou P."/>
            <person name="Bechner M."/>
            <person name="Bellec A."/>
            <person name="Berger A."/>
            <person name="Berges H."/>
            <person name="Bidwell S."/>
            <person name="Bisseling T."/>
            <person name="Choisne N."/>
            <person name="Couloux A."/>
            <person name="Denny R."/>
            <person name="Deshpande S."/>
            <person name="Dai X."/>
            <person name="Doyle J.J."/>
            <person name="Dudez A.M."/>
            <person name="Farmer A.D."/>
            <person name="Fouteau S."/>
            <person name="Franken C."/>
            <person name="Gibelin C."/>
            <person name="Gish J."/>
            <person name="Goldstein S."/>
            <person name="Gonzalez A.J."/>
            <person name="Green P.J."/>
            <person name="Hallab A."/>
            <person name="Hartog M."/>
            <person name="Hua A."/>
            <person name="Humphray S.J."/>
            <person name="Jeong D.H."/>
            <person name="Jing Y."/>
            <person name="Jocker A."/>
            <person name="Kenton S.M."/>
            <person name="Kim D.J."/>
            <person name="Klee K."/>
            <person name="Lai H."/>
            <person name="Lang C."/>
            <person name="Lin S."/>
            <person name="Macmil S.L."/>
            <person name="Magdelenat G."/>
            <person name="Matthews L."/>
            <person name="McCorrison J."/>
            <person name="Monaghan E.L."/>
            <person name="Mun J.H."/>
            <person name="Najar F.Z."/>
            <person name="Nicholson C."/>
            <person name="Noirot C."/>
            <person name="O'Bleness M."/>
            <person name="Paule C.R."/>
            <person name="Poulain J."/>
            <person name="Prion F."/>
            <person name="Qin B."/>
            <person name="Qu C."/>
            <person name="Retzel E.F."/>
            <person name="Riddle C."/>
            <person name="Sallet E."/>
            <person name="Samain S."/>
            <person name="Samson N."/>
            <person name="Sanders I."/>
            <person name="Saurat O."/>
            <person name="Scarpelli C."/>
            <person name="Schiex T."/>
            <person name="Segurens B."/>
            <person name="Severin A.J."/>
            <person name="Sherrier D.J."/>
            <person name="Shi R."/>
            <person name="Sims S."/>
            <person name="Singer S.R."/>
            <person name="Sinharoy S."/>
            <person name="Sterck L."/>
            <person name="Viollet A."/>
            <person name="Wang B.B."/>
            <person name="Wang K."/>
            <person name="Wang M."/>
            <person name="Wang X."/>
            <person name="Warfsmann J."/>
            <person name="Weissenbach J."/>
            <person name="White D.D."/>
            <person name="White J.D."/>
            <person name="Wiley G.B."/>
            <person name="Wincker P."/>
            <person name="Xing Y."/>
            <person name="Yang L."/>
            <person name="Yao Z."/>
            <person name="Ying F."/>
            <person name="Zhai J."/>
            <person name="Zhou L."/>
            <person name="Zuber A."/>
            <person name="Denarie J."/>
            <person name="Dixon R.A."/>
            <person name="May G.D."/>
            <person name="Schwartz D.C."/>
            <person name="Rogers J."/>
            <person name="Quetier F."/>
            <person name="Town C.D."/>
            <person name="Roe B.A."/>
        </authorList>
    </citation>
    <scope>NUCLEOTIDE SEQUENCE [LARGE SCALE GENOMIC DNA]</scope>
    <source>
        <strain evidence="2">A17</strain>
        <strain evidence="3 4">cv. Jemalong A17</strain>
    </source>
</reference>
<evidence type="ECO:0000256" key="1">
    <source>
        <dbReference type="SAM" id="MobiDB-lite"/>
    </source>
</evidence>
<sequence length="58" mass="6288">MQGNPMQKDFNMQKKQEELGQKSLPNKSVYGPLILAISVESSDSPPESLSAGAVQQLL</sequence>
<protein>
    <submittedName>
        <fullName evidence="2 3">Uncharacterized protein</fullName>
    </submittedName>
</protein>
<dbReference type="EnsemblPlants" id="KEH40750">
    <property type="protein sequence ID" value="KEH40750"/>
    <property type="gene ID" value="MTR_1g034150"/>
</dbReference>
<name>A0A072VRJ3_MEDTR</name>
<proteinExistence type="predicted"/>
<dbReference type="Proteomes" id="UP000002051">
    <property type="component" value="Unassembled WGS sequence"/>
</dbReference>
<reference evidence="2 4" key="2">
    <citation type="journal article" date="2014" name="BMC Genomics">
        <title>An improved genome release (version Mt4.0) for the model legume Medicago truncatula.</title>
        <authorList>
            <person name="Tang H."/>
            <person name="Krishnakumar V."/>
            <person name="Bidwell S."/>
            <person name="Rosen B."/>
            <person name="Chan A."/>
            <person name="Zhou S."/>
            <person name="Gentzbittel L."/>
            <person name="Childs K.L."/>
            <person name="Yandell M."/>
            <person name="Gundlach H."/>
            <person name="Mayer K.F."/>
            <person name="Schwartz D.C."/>
            <person name="Town C.D."/>
        </authorList>
    </citation>
    <scope>GENOME REANNOTATION</scope>
    <source>
        <strain evidence="2">A17</strain>
        <strain evidence="3 4">cv. Jemalong A17</strain>
    </source>
</reference>
<dbReference type="AlphaFoldDB" id="A0A072VRJ3"/>
<feature type="compositionally biased region" description="Basic and acidic residues" evidence="1">
    <location>
        <begin position="11"/>
        <end position="20"/>
    </location>
</feature>
<evidence type="ECO:0000313" key="4">
    <source>
        <dbReference type="Proteomes" id="UP000002051"/>
    </source>
</evidence>
<accession>A0A072VRJ3</accession>